<evidence type="ECO:0000313" key="3">
    <source>
        <dbReference type="Proteomes" id="UP001150238"/>
    </source>
</evidence>
<accession>A0A9W9A1X8</accession>
<dbReference type="AlphaFoldDB" id="A0A9W9A1X8"/>
<protein>
    <submittedName>
        <fullName evidence="2">Uncharacterized protein</fullName>
    </submittedName>
</protein>
<gene>
    <name evidence="2" type="ORF">C8J55DRAFT_491614</name>
</gene>
<dbReference type="InterPro" id="IPR012337">
    <property type="entry name" value="RNaseH-like_sf"/>
</dbReference>
<feature type="region of interest" description="Disordered" evidence="1">
    <location>
        <begin position="63"/>
        <end position="82"/>
    </location>
</feature>
<evidence type="ECO:0000313" key="2">
    <source>
        <dbReference type="EMBL" id="KAJ4471112.1"/>
    </source>
</evidence>
<proteinExistence type="predicted"/>
<dbReference type="SUPFAM" id="SSF53098">
    <property type="entry name" value="Ribonuclease H-like"/>
    <property type="match status" value="1"/>
</dbReference>
<sequence>MSSPGESIDALLKARKHYIDNPEALMPEFLDVINQNTLAGSTECNLWMCHVDELTEAIKENKELPEIQGRNHSTKRPVDDDLISLGESESGRVGLKSSRIGRKPDDLMAKLVTKSKNEVGKELYACIACQESWMGKPTKKRVFPHSSTCAKMLSEHKDLASAAAMAAGNLSLGAGIDNAAKDSLQQETLEPVSKQHRIQKKLDVTQYRVAGKKATEKETELFNKRLGLLQLKLVTVCGVAPHVFDMDVWKELATLSDPRWSPYTGDQIQVAIKLEAELCRQKTVEAVSKEVHNTITFDGTSLRHNQSAYTVHVSTPDREEYFLHAHKGDKAHHTAPWSVELIGPNIVAATCSDSTSVTKLAKELLVCAYPHILDLQDAVHHLHNTIGDITKLEYFTPTMKLLKSTVAHFSKSNLSVASLKEQASLNGDDYQAIQKSGNTCFGSNWTMATSAKDIEFKSKSVQAMFKHKLNGKLAMFKLTLGHYKAIVAPFIRSLWSLEAPKANASDVYVFWLSSATAVMDLFKKSSDITGMPRHLKEQVNGIFNVRFVEFFSNDLYFTTFILDNSYDEAEFFVDAAKIRIISRRSEVLSISDTATALPRPQIGNVSAFRRLCHFLLCLLKPELQRALKKHSGSNAPFILDVFPWDMDGKEVVSTFEREFEAFWRKEFPFSDEKSSCNKDPLIYWRGLAQIKFAHVIGYLAVKIFSITINSMADEQTNSMITWFNSPYRGRQTSQTVESMASKVVPAPRKHPVVKFSNLDKTYLKKLQFEPHPTHNLGDSSDESEDNEEDEEEQSEGEKEAQMPKK</sequence>
<reference evidence="2" key="1">
    <citation type="submission" date="2022-08" db="EMBL/GenBank/DDBJ databases">
        <authorList>
            <consortium name="DOE Joint Genome Institute"/>
            <person name="Min B."/>
            <person name="Riley R."/>
            <person name="Sierra-Patev S."/>
            <person name="Naranjo-Ortiz M."/>
            <person name="Looney B."/>
            <person name="Konkel Z."/>
            <person name="Slot J.C."/>
            <person name="Sakamoto Y."/>
            <person name="Steenwyk J.L."/>
            <person name="Rokas A."/>
            <person name="Carro J."/>
            <person name="Camarero S."/>
            <person name="Ferreira P."/>
            <person name="Molpeceres G."/>
            <person name="Ruiz-Duenas F.J."/>
            <person name="Serrano A."/>
            <person name="Henrissat B."/>
            <person name="Drula E."/>
            <person name="Hughes K.W."/>
            <person name="Mata J.L."/>
            <person name="Ishikawa N.K."/>
            <person name="Vargas-Isla R."/>
            <person name="Ushijima S."/>
            <person name="Smith C.A."/>
            <person name="Ahrendt S."/>
            <person name="Andreopoulos W."/>
            <person name="He G."/>
            <person name="Labutti K."/>
            <person name="Lipzen A."/>
            <person name="Ng V."/>
            <person name="Sandor L."/>
            <person name="Barry K."/>
            <person name="Martinez A.T."/>
            <person name="Xiao Y."/>
            <person name="Gibbons J.G."/>
            <person name="Terashima K."/>
            <person name="Hibbett D.S."/>
            <person name="Grigoriev I.V."/>
        </authorList>
    </citation>
    <scope>NUCLEOTIDE SEQUENCE</scope>
    <source>
        <strain evidence="2">Sp2 HRB7682 ss15</strain>
    </source>
</reference>
<name>A0A9W9A1X8_9AGAR</name>
<feature type="compositionally biased region" description="Acidic residues" evidence="1">
    <location>
        <begin position="779"/>
        <end position="794"/>
    </location>
</feature>
<organism evidence="2 3">
    <name type="scientific">Lentinula lateritia</name>
    <dbReference type="NCBI Taxonomy" id="40482"/>
    <lineage>
        <taxon>Eukaryota</taxon>
        <taxon>Fungi</taxon>
        <taxon>Dikarya</taxon>
        <taxon>Basidiomycota</taxon>
        <taxon>Agaricomycotina</taxon>
        <taxon>Agaricomycetes</taxon>
        <taxon>Agaricomycetidae</taxon>
        <taxon>Agaricales</taxon>
        <taxon>Marasmiineae</taxon>
        <taxon>Omphalotaceae</taxon>
        <taxon>Lentinula</taxon>
    </lineage>
</organism>
<feature type="compositionally biased region" description="Basic and acidic residues" evidence="1">
    <location>
        <begin position="795"/>
        <end position="805"/>
    </location>
</feature>
<dbReference type="Proteomes" id="UP001150238">
    <property type="component" value="Unassembled WGS sequence"/>
</dbReference>
<evidence type="ECO:0000256" key="1">
    <source>
        <dbReference type="SAM" id="MobiDB-lite"/>
    </source>
</evidence>
<comment type="caution">
    <text evidence="2">The sequence shown here is derived from an EMBL/GenBank/DDBJ whole genome shotgun (WGS) entry which is preliminary data.</text>
</comment>
<feature type="region of interest" description="Disordered" evidence="1">
    <location>
        <begin position="767"/>
        <end position="805"/>
    </location>
</feature>
<dbReference type="EMBL" id="JANVFS010000030">
    <property type="protein sequence ID" value="KAJ4471112.1"/>
    <property type="molecule type" value="Genomic_DNA"/>
</dbReference>
<reference evidence="2" key="2">
    <citation type="journal article" date="2023" name="Proc. Natl. Acad. Sci. U.S.A.">
        <title>A global phylogenomic analysis of the shiitake genus Lentinula.</title>
        <authorList>
            <person name="Sierra-Patev S."/>
            <person name="Min B."/>
            <person name="Naranjo-Ortiz M."/>
            <person name="Looney B."/>
            <person name="Konkel Z."/>
            <person name="Slot J.C."/>
            <person name="Sakamoto Y."/>
            <person name="Steenwyk J.L."/>
            <person name="Rokas A."/>
            <person name="Carro J."/>
            <person name="Camarero S."/>
            <person name="Ferreira P."/>
            <person name="Molpeceres G."/>
            <person name="Ruiz-Duenas F.J."/>
            <person name="Serrano A."/>
            <person name="Henrissat B."/>
            <person name="Drula E."/>
            <person name="Hughes K.W."/>
            <person name="Mata J.L."/>
            <person name="Ishikawa N.K."/>
            <person name="Vargas-Isla R."/>
            <person name="Ushijima S."/>
            <person name="Smith C.A."/>
            <person name="Donoghue J."/>
            <person name="Ahrendt S."/>
            <person name="Andreopoulos W."/>
            <person name="He G."/>
            <person name="LaButti K."/>
            <person name="Lipzen A."/>
            <person name="Ng V."/>
            <person name="Riley R."/>
            <person name="Sandor L."/>
            <person name="Barry K."/>
            <person name="Martinez A.T."/>
            <person name="Xiao Y."/>
            <person name="Gibbons J.G."/>
            <person name="Terashima K."/>
            <person name="Grigoriev I.V."/>
            <person name="Hibbett D."/>
        </authorList>
    </citation>
    <scope>NUCLEOTIDE SEQUENCE</scope>
    <source>
        <strain evidence="2">Sp2 HRB7682 ss15</strain>
    </source>
</reference>